<protein>
    <submittedName>
        <fullName evidence="1">Uncharacterized protein</fullName>
    </submittedName>
</protein>
<dbReference type="Proteomes" id="UP001283361">
    <property type="component" value="Unassembled WGS sequence"/>
</dbReference>
<keyword evidence="2" id="KW-1185">Reference proteome</keyword>
<sequence>MSEAKSAALSIAMIREPSWNGGGWRLEIGDTPSTYLLPLSGNLGALLTLLSDKVSASPTRCHTAQEKVSIRQGLIIQNPEEQDLFSLYIELRRKDNSPALRPAGNFPLILKPMLV</sequence>
<organism evidence="1 2">
    <name type="scientific">Elysia crispata</name>
    <name type="common">lettuce slug</name>
    <dbReference type="NCBI Taxonomy" id="231223"/>
    <lineage>
        <taxon>Eukaryota</taxon>
        <taxon>Metazoa</taxon>
        <taxon>Spiralia</taxon>
        <taxon>Lophotrochozoa</taxon>
        <taxon>Mollusca</taxon>
        <taxon>Gastropoda</taxon>
        <taxon>Heterobranchia</taxon>
        <taxon>Euthyneura</taxon>
        <taxon>Panpulmonata</taxon>
        <taxon>Sacoglossa</taxon>
        <taxon>Placobranchoidea</taxon>
        <taxon>Plakobranchidae</taxon>
        <taxon>Elysia</taxon>
    </lineage>
</organism>
<accession>A0AAE0YIQ2</accession>
<evidence type="ECO:0000313" key="1">
    <source>
        <dbReference type="EMBL" id="KAK3747420.1"/>
    </source>
</evidence>
<gene>
    <name evidence="1" type="ORF">RRG08_015532</name>
</gene>
<comment type="caution">
    <text evidence="1">The sequence shown here is derived from an EMBL/GenBank/DDBJ whole genome shotgun (WGS) entry which is preliminary data.</text>
</comment>
<evidence type="ECO:0000313" key="2">
    <source>
        <dbReference type="Proteomes" id="UP001283361"/>
    </source>
</evidence>
<name>A0AAE0YIQ2_9GAST</name>
<proteinExistence type="predicted"/>
<dbReference type="EMBL" id="JAWDGP010006085">
    <property type="protein sequence ID" value="KAK3747420.1"/>
    <property type="molecule type" value="Genomic_DNA"/>
</dbReference>
<dbReference type="AlphaFoldDB" id="A0AAE0YIQ2"/>
<reference evidence="1" key="1">
    <citation type="journal article" date="2023" name="G3 (Bethesda)">
        <title>A reference genome for the long-term kleptoplast-retaining sea slug Elysia crispata morphotype clarki.</title>
        <authorList>
            <person name="Eastman K.E."/>
            <person name="Pendleton A.L."/>
            <person name="Shaikh M.A."/>
            <person name="Suttiyut T."/>
            <person name="Ogas R."/>
            <person name="Tomko P."/>
            <person name="Gavelis G."/>
            <person name="Widhalm J.R."/>
            <person name="Wisecaver J.H."/>
        </authorList>
    </citation>
    <scope>NUCLEOTIDE SEQUENCE</scope>
    <source>
        <strain evidence="1">ECLA1</strain>
    </source>
</reference>